<dbReference type="GO" id="GO:0016787">
    <property type="term" value="F:hydrolase activity"/>
    <property type="evidence" value="ECO:0007669"/>
    <property type="project" value="InterPro"/>
</dbReference>
<evidence type="ECO:0000313" key="2">
    <source>
        <dbReference type="EMBL" id="RKP23961.1"/>
    </source>
</evidence>
<evidence type="ECO:0000259" key="1">
    <source>
        <dbReference type="Pfam" id="PF00149"/>
    </source>
</evidence>
<keyword evidence="3" id="KW-1185">Reference proteome</keyword>
<dbReference type="EMBL" id="KZ990544">
    <property type="protein sequence ID" value="RKP23961.1"/>
    <property type="molecule type" value="Genomic_DNA"/>
</dbReference>
<sequence>RVFVLGSLNGHMDNALKLLRKAGIIDHDHDWKGDAGTVLVQTGNMIGEGPDAEELLKFFLKLTKQANERGGRVIQLLGNNELRRVASRLSHAVRPPKPHTPLEMEGSLLRRADEADVRLLRLPIAQRVGDTVFVHGGIAPFYALMDIGRMNQLAKNELPRYIQHPKERSADVRTIFSSQGPVDYRLYSAYAEEKRLCKVLRQALGILKVKRMVASGRLQRANTIFSRCNG</sequence>
<dbReference type="OrthoDB" id="5976022at2759"/>
<organism evidence="2 3">
    <name type="scientific">Syncephalis pseudoplumigaleata</name>
    <dbReference type="NCBI Taxonomy" id="1712513"/>
    <lineage>
        <taxon>Eukaryota</taxon>
        <taxon>Fungi</taxon>
        <taxon>Fungi incertae sedis</taxon>
        <taxon>Zoopagomycota</taxon>
        <taxon>Zoopagomycotina</taxon>
        <taxon>Zoopagomycetes</taxon>
        <taxon>Zoopagales</taxon>
        <taxon>Piptocephalidaceae</taxon>
        <taxon>Syncephalis</taxon>
    </lineage>
</organism>
<dbReference type="InterPro" id="IPR004843">
    <property type="entry name" value="Calcineurin-like_PHP"/>
</dbReference>
<dbReference type="Proteomes" id="UP000278143">
    <property type="component" value="Unassembled WGS sequence"/>
</dbReference>
<name>A0A4P9YXB0_9FUNG</name>
<proteinExistence type="predicted"/>
<protein>
    <submittedName>
        <fullName evidence="2">Metallo-dependent phosphatase-like protein</fullName>
    </submittedName>
</protein>
<gene>
    <name evidence="2" type="ORF">SYNPS1DRAFT_11005</name>
</gene>
<dbReference type="AlphaFoldDB" id="A0A4P9YXB0"/>
<dbReference type="PANTHER" id="PTHR46546">
    <property type="entry name" value="SHEWANELLA-LIKE PROTEIN PHOSPHATASE 1"/>
    <property type="match status" value="1"/>
</dbReference>
<dbReference type="PANTHER" id="PTHR46546:SF4">
    <property type="entry name" value="SHEWANELLA-LIKE PROTEIN PHOSPHATASE 1"/>
    <property type="match status" value="1"/>
</dbReference>
<dbReference type="InterPro" id="IPR029052">
    <property type="entry name" value="Metallo-depent_PP-like"/>
</dbReference>
<dbReference type="SUPFAM" id="SSF56300">
    <property type="entry name" value="Metallo-dependent phosphatases"/>
    <property type="match status" value="1"/>
</dbReference>
<dbReference type="Gene3D" id="3.60.21.10">
    <property type="match status" value="1"/>
</dbReference>
<feature type="domain" description="Calcineurin-like phosphoesterase" evidence="1">
    <location>
        <begin position="9"/>
        <end position="183"/>
    </location>
</feature>
<feature type="non-terminal residue" evidence="2">
    <location>
        <position position="1"/>
    </location>
</feature>
<accession>A0A4P9YXB0</accession>
<evidence type="ECO:0000313" key="3">
    <source>
        <dbReference type="Proteomes" id="UP000278143"/>
    </source>
</evidence>
<dbReference type="Pfam" id="PF00149">
    <property type="entry name" value="Metallophos"/>
    <property type="match status" value="1"/>
</dbReference>
<feature type="non-terminal residue" evidence="2">
    <location>
        <position position="230"/>
    </location>
</feature>
<reference evidence="3" key="1">
    <citation type="journal article" date="2018" name="Nat. Microbiol.">
        <title>Leveraging single-cell genomics to expand the fungal tree of life.</title>
        <authorList>
            <person name="Ahrendt S.R."/>
            <person name="Quandt C.A."/>
            <person name="Ciobanu D."/>
            <person name="Clum A."/>
            <person name="Salamov A."/>
            <person name="Andreopoulos B."/>
            <person name="Cheng J.F."/>
            <person name="Woyke T."/>
            <person name="Pelin A."/>
            <person name="Henrissat B."/>
            <person name="Reynolds N.K."/>
            <person name="Benny G.L."/>
            <person name="Smith M.E."/>
            <person name="James T.Y."/>
            <person name="Grigoriev I.V."/>
        </authorList>
    </citation>
    <scope>NUCLEOTIDE SEQUENCE [LARGE SCALE GENOMIC DNA]</scope>
    <source>
        <strain evidence="3">Benny S71-1</strain>
    </source>
</reference>